<feature type="transmembrane region" description="Helical" evidence="7">
    <location>
        <begin position="55"/>
        <end position="75"/>
    </location>
</feature>
<gene>
    <name evidence="8" type="ORF">NWI01_29870</name>
</gene>
<evidence type="ECO:0000256" key="6">
    <source>
        <dbReference type="ARBA" id="ARBA00023136"/>
    </source>
</evidence>
<evidence type="ECO:0000256" key="3">
    <source>
        <dbReference type="ARBA" id="ARBA00022475"/>
    </source>
</evidence>
<name>A0A4Y3WEK9_NITWI</name>
<proteinExistence type="inferred from homology"/>
<comment type="subcellular location">
    <subcellularLocation>
        <location evidence="1">Cell membrane</location>
        <topology evidence="1">Multi-pass membrane protein</topology>
    </subcellularLocation>
</comment>
<evidence type="ECO:0000256" key="7">
    <source>
        <dbReference type="SAM" id="Phobius"/>
    </source>
</evidence>
<feature type="transmembrane region" description="Helical" evidence="7">
    <location>
        <begin position="129"/>
        <end position="148"/>
    </location>
</feature>
<dbReference type="InterPro" id="IPR051907">
    <property type="entry name" value="DoxX-like_oxidoreductase"/>
</dbReference>
<evidence type="ECO:0000256" key="4">
    <source>
        <dbReference type="ARBA" id="ARBA00022692"/>
    </source>
</evidence>
<keyword evidence="3" id="KW-1003">Cell membrane</keyword>
<accession>A0A4Y3WEK9</accession>
<dbReference type="GO" id="GO:0005886">
    <property type="term" value="C:plasma membrane"/>
    <property type="evidence" value="ECO:0007669"/>
    <property type="project" value="UniProtKB-SubCell"/>
</dbReference>
<organism evidence="8 9">
    <name type="scientific">Nitrobacter winogradskyi</name>
    <name type="common">Nitrobacter agilis</name>
    <dbReference type="NCBI Taxonomy" id="913"/>
    <lineage>
        <taxon>Bacteria</taxon>
        <taxon>Pseudomonadati</taxon>
        <taxon>Pseudomonadota</taxon>
        <taxon>Alphaproteobacteria</taxon>
        <taxon>Hyphomicrobiales</taxon>
        <taxon>Nitrobacteraceae</taxon>
        <taxon>Nitrobacter</taxon>
    </lineage>
</organism>
<keyword evidence="5 7" id="KW-1133">Transmembrane helix</keyword>
<evidence type="ECO:0000313" key="8">
    <source>
        <dbReference type="EMBL" id="GEC17095.1"/>
    </source>
</evidence>
<dbReference type="Pfam" id="PF07681">
    <property type="entry name" value="DoxX"/>
    <property type="match status" value="1"/>
</dbReference>
<reference evidence="8 9" key="1">
    <citation type="submission" date="2019-06" db="EMBL/GenBank/DDBJ databases">
        <title>Whole genome shotgun sequence of Nitrobacter winogradskyi NBRC 14297.</title>
        <authorList>
            <person name="Hosoyama A."/>
            <person name="Uohara A."/>
            <person name="Ohji S."/>
            <person name="Ichikawa N."/>
        </authorList>
    </citation>
    <scope>NUCLEOTIDE SEQUENCE [LARGE SCALE GENOMIC DNA]</scope>
    <source>
        <strain evidence="8 9">NBRC 14297</strain>
    </source>
</reference>
<dbReference type="PANTHER" id="PTHR33452:SF1">
    <property type="entry name" value="INNER MEMBRANE PROTEIN YPHA-RELATED"/>
    <property type="match status" value="1"/>
</dbReference>
<keyword evidence="4 7" id="KW-0812">Transmembrane</keyword>
<dbReference type="RefSeq" id="WP_141384847.1">
    <property type="nucleotide sequence ID" value="NZ_BJNF01000088.1"/>
</dbReference>
<dbReference type="AlphaFoldDB" id="A0A4Y3WEK9"/>
<dbReference type="InterPro" id="IPR032808">
    <property type="entry name" value="DoxX"/>
</dbReference>
<sequence>MNQSWWFSPGETTWAISVRLSLAGVFIPEGLQKLTHADILGAGRFAKIGIPWPELFGPFVGVIEMLAGIMFLIGYASRAAAVPIIVIMIVAIISTKIPILLGRSWWIFSLRDLNRYGFLSFTHETRTDWAMLMSAIFMLLSGSGRWSLDARAWRPKFSQQNA</sequence>
<dbReference type="EMBL" id="BJNF01000088">
    <property type="protein sequence ID" value="GEC17095.1"/>
    <property type="molecule type" value="Genomic_DNA"/>
</dbReference>
<evidence type="ECO:0000256" key="2">
    <source>
        <dbReference type="ARBA" id="ARBA00006679"/>
    </source>
</evidence>
<dbReference type="PANTHER" id="PTHR33452">
    <property type="entry name" value="OXIDOREDUCTASE CATD-RELATED"/>
    <property type="match status" value="1"/>
</dbReference>
<keyword evidence="6 7" id="KW-0472">Membrane</keyword>
<protein>
    <recommendedName>
        <fullName evidence="10">DoxX family protein</fullName>
    </recommendedName>
</protein>
<dbReference type="Proteomes" id="UP000318825">
    <property type="component" value="Unassembled WGS sequence"/>
</dbReference>
<evidence type="ECO:0000313" key="9">
    <source>
        <dbReference type="Proteomes" id="UP000318825"/>
    </source>
</evidence>
<evidence type="ECO:0000256" key="5">
    <source>
        <dbReference type="ARBA" id="ARBA00022989"/>
    </source>
</evidence>
<evidence type="ECO:0000256" key="1">
    <source>
        <dbReference type="ARBA" id="ARBA00004651"/>
    </source>
</evidence>
<evidence type="ECO:0008006" key="10">
    <source>
        <dbReference type="Google" id="ProtNLM"/>
    </source>
</evidence>
<comment type="caution">
    <text evidence="8">The sequence shown here is derived from an EMBL/GenBank/DDBJ whole genome shotgun (WGS) entry which is preliminary data.</text>
</comment>
<comment type="similarity">
    <text evidence="2">Belongs to the DoxX family.</text>
</comment>
<feature type="transmembrane region" description="Helical" evidence="7">
    <location>
        <begin position="82"/>
        <end position="109"/>
    </location>
</feature>
<dbReference type="OrthoDB" id="121744at2"/>